<feature type="compositionally biased region" description="Basic and acidic residues" evidence="1">
    <location>
        <begin position="424"/>
        <end position="442"/>
    </location>
</feature>
<protein>
    <submittedName>
        <fullName evidence="2">Uncharacterized protein</fullName>
    </submittedName>
</protein>
<feature type="compositionally biased region" description="Low complexity" evidence="1">
    <location>
        <begin position="382"/>
        <end position="411"/>
    </location>
</feature>
<feature type="compositionally biased region" description="Polar residues" evidence="1">
    <location>
        <begin position="1"/>
        <end position="14"/>
    </location>
</feature>
<proteinExistence type="predicted"/>
<dbReference type="HOGENOM" id="CLU_044883_0_0_1"/>
<dbReference type="AlphaFoldDB" id="A0A0C3CL48"/>
<feature type="region of interest" description="Disordered" evidence="1">
    <location>
        <begin position="1"/>
        <end position="174"/>
    </location>
</feature>
<dbReference type="OrthoDB" id="3262173at2759"/>
<organism evidence="2 3">
    <name type="scientific">Piloderma croceum (strain F 1598)</name>
    <dbReference type="NCBI Taxonomy" id="765440"/>
    <lineage>
        <taxon>Eukaryota</taxon>
        <taxon>Fungi</taxon>
        <taxon>Dikarya</taxon>
        <taxon>Basidiomycota</taxon>
        <taxon>Agaricomycotina</taxon>
        <taxon>Agaricomycetes</taxon>
        <taxon>Agaricomycetidae</taxon>
        <taxon>Atheliales</taxon>
        <taxon>Atheliaceae</taxon>
        <taxon>Piloderma</taxon>
    </lineage>
</organism>
<dbReference type="Proteomes" id="UP000054166">
    <property type="component" value="Unassembled WGS sequence"/>
</dbReference>
<keyword evidence="3" id="KW-1185">Reference proteome</keyword>
<feature type="compositionally biased region" description="Polar residues" evidence="1">
    <location>
        <begin position="92"/>
        <end position="121"/>
    </location>
</feature>
<dbReference type="STRING" id="765440.A0A0C3CL48"/>
<feature type="region of interest" description="Disordered" evidence="1">
    <location>
        <begin position="381"/>
        <end position="448"/>
    </location>
</feature>
<evidence type="ECO:0000313" key="2">
    <source>
        <dbReference type="EMBL" id="KIM90382.1"/>
    </source>
</evidence>
<sequence>MHSLSTPERSSSVKKTYARRVKRKRNAPDDSNENMSDESENSEEGHGAIKGGKPLTPLKDPVFMKRSPKKVEGHLPGPGPSPKRPRRDMEDTSMQPPSGKASQSLHGHINTPLSSIRLDQTSLSSPSPASSSGPKHARTQSLKSIASLTPYETQDIDDSVSIAESSPGSGRVRRTEAERIQLLEADLNCGEMEPHRVYCTSCEKWVNLGKQQTYALRPWEKHRARCDQKRSGEPARRRITLGPAEDEADDIASVATSSIAHSERSVRRTESERLAFFESDPNAESIEADKVMCKVCHKWVKLSTKQRYALGNWQAHQRRCSGATPSSRVATAERKLKLVNDPQASSSSTHSVECSLCREYISLGREGDYDLTTWNEHKMHCPGPGTSVSPSTSRSRPPASVASTEATAVASDQSPLSQGRKRAREIDIEGEVDARPNNRPRIETYQPTHQDAPWPLGWFLMPFQAFIRGFREGMGSSPSR</sequence>
<evidence type="ECO:0000313" key="3">
    <source>
        <dbReference type="Proteomes" id="UP000054166"/>
    </source>
</evidence>
<reference evidence="2 3" key="1">
    <citation type="submission" date="2014-04" db="EMBL/GenBank/DDBJ databases">
        <authorList>
            <consortium name="DOE Joint Genome Institute"/>
            <person name="Kuo A."/>
            <person name="Tarkka M."/>
            <person name="Buscot F."/>
            <person name="Kohler A."/>
            <person name="Nagy L.G."/>
            <person name="Floudas D."/>
            <person name="Copeland A."/>
            <person name="Barry K.W."/>
            <person name="Cichocki N."/>
            <person name="Veneault-Fourrey C."/>
            <person name="LaButti K."/>
            <person name="Lindquist E.A."/>
            <person name="Lipzen A."/>
            <person name="Lundell T."/>
            <person name="Morin E."/>
            <person name="Murat C."/>
            <person name="Sun H."/>
            <person name="Tunlid A."/>
            <person name="Henrissat B."/>
            <person name="Grigoriev I.V."/>
            <person name="Hibbett D.S."/>
            <person name="Martin F."/>
            <person name="Nordberg H.P."/>
            <person name="Cantor M.N."/>
            <person name="Hua S.X."/>
        </authorList>
    </citation>
    <scope>NUCLEOTIDE SEQUENCE [LARGE SCALE GENOMIC DNA]</scope>
    <source>
        <strain evidence="2 3">F 1598</strain>
    </source>
</reference>
<feature type="compositionally biased region" description="Polar residues" evidence="1">
    <location>
        <begin position="139"/>
        <end position="152"/>
    </location>
</feature>
<dbReference type="EMBL" id="KN832973">
    <property type="protein sequence ID" value="KIM90382.1"/>
    <property type="molecule type" value="Genomic_DNA"/>
</dbReference>
<reference evidence="3" key="2">
    <citation type="submission" date="2015-01" db="EMBL/GenBank/DDBJ databases">
        <title>Evolutionary Origins and Diversification of the Mycorrhizal Mutualists.</title>
        <authorList>
            <consortium name="DOE Joint Genome Institute"/>
            <consortium name="Mycorrhizal Genomics Consortium"/>
            <person name="Kohler A."/>
            <person name="Kuo A."/>
            <person name="Nagy L.G."/>
            <person name="Floudas D."/>
            <person name="Copeland A."/>
            <person name="Barry K.W."/>
            <person name="Cichocki N."/>
            <person name="Veneault-Fourrey C."/>
            <person name="LaButti K."/>
            <person name="Lindquist E.A."/>
            <person name="Lipzen A."/>
            <person name="Lundell T."/>
            <person name="Morin E."/>
            <person name="Murat C."/>
            <person name="Riley R."/>
            <person name="Ohm R."/>
            <person name="Sun H."/>
            <person name="Tunlid A."/>
            <person name="Henrissat B."/>
            <person name="Grigoriev I.V."/>
            <person name="Hibbett D.S."/>
            <person name="Martin F."/>
        </authorList>
    </citation>
    <scope>NUCLEOTIDE SEQUENCE [LARGE SCALE GENOMIC DNA]</scope>
    <source>
        <strain evidence="3">F 1598</strain>
    </source>
</reference>
<dbReference type="InParanoid" id="A0A0C3CL48"/>
<gene>
    <name evidence="2" type="ORF">PILCRDRAFT_812122</name>
</gene>
<feature type="compositionally biased region" description="Low complexity" evidence="1">
    <location>
        <begin position="122"/>
        <end position="134"/>
    </location>
</feature>
<feature type="compositionally biased region" description="Basic residues" evidence="1">
    <location>
        <begin position="16"/>
        <end position="25"/>
    </location>
</feature>
<accession>A0A0C3CL48</accession>
<name>A0A0C3CL48_PILCF</name>
<evidence type="ECO:0000256" key="1">
    <source>
        <dbReference type="SAM" id="MobiDB-lite"/>
    </source>
</evidence>
<feature type="compositionally biased region" description="Acidic residues" evidence="1">
    <location>
        <begin position="30"/>
        <end position="42"/>
    </location>
</feature>